<comment type="subcellular location">
    <subcellularLocation>
        <location evidence="1">Secreted</location>
    </subcellularLocation>
</comment>
<sequence>MGVLCNMAIIAVQVCLFTVSVTVNSAVNSISGNYNENDLTYSKRLLLDDDYHTIVNRLNNLTNEVGALKNKVEALEKENALLRNPAVAFLVEKTKTLTGQNHHIYYDSIKLNIGNAFHLAHGNFIAPVKGLYLFSITACSYTGHVIVLELTSNAAVVGKVLAGDQNYAECTSKSFLVQLSTGDDVYVQHKATGDYLYSNPSYGYPSFSGALLKVL</sequence>
<evidence type="ECO:0000256" key="3">
    <source>
        <dbReference type="ARBA" id="ARBA00022729"/>
    </source>
</evidence>
<dbReference type="PANTHER" id="PTHR22923">
    <property type="entry name" value="CEREBELLIN-RELATED"/>
    <property type="match status" value="1"/>
</dbReference>
<dbReference type="SUPFAM" id="SSF49842">
    <property type="entry name" value="TNF-like"/>
    <property type="match status" value="1"/>
</dbReference>
<dbReference type="InterPro" id="IPR008983">
    <property type="entry name" value="Tumour_necrosis_fac-like_dom"/>
</dbReference>
<feature type="coiled-coil region" evidence="4">
    <location>
        <begin position="51"/>
        <end position="78"/>
    </location>
</feature>
<keyword evidence="4" id="KW-0175">Coiled coil</keyword>
<name>F0V4B2_MYTGA</name>
<gene>
    <name evidence="7" type="primary">MgC1q75</name>
</gene>
<evidence type="ECO:0000313" key="7">
    <source>
        <dbReference type="EMBL" id="CBX41724.1"/>
    </source>
</evidence>
<dbReference type="PRINTS" id="PR00007">
    <property type="entry name" value="COMPLEMNTC1Q"/>
</dbReference>
<dbReference type="PANTHER" id="PTHR22923:SF116">
    <property type="entry name" value="C1Q DOMAIN-CONTAINING PROTEIN"/>
    <property type="match status" value="1"/>
</dbReference>
<evidence type="ECO:0000256" key="5">
    <source>
        <dbReference type="SAM" id="SignalP"/>
    </source>
</evidence>
<evidence type="ECO:0000256" key="2">
    <source>
        <dbReference type="ARBA" id="ARBA00022525"/>
    </source>
</evidence>
<dbReference type="Gene3D" id="2.60.120.40">
    <property type="match status" value="1"/>
</dbReference>
<dbReference type="SMART" id="SM00110">
    <property type="entry name" value="C1Q"/>
    <property type="match status" value="1"/>
</dbReference>
<dbReference type="EMBL" id="FR715654">
    <property type="protein sequence ID" value="CBX41724.1"/>
    <property type="molecule type" value="mRNA"/>
</dbReference>
<dbReference type="Pfam" id="PF00386">
    <property type="entry name" value="C1q"/>
    <property type="match status" value="1"/>
</dbReference>
<evidence type="ECO:0000259" key="6">
    <source>
        <dbReference type="PROSITE" id="PS50871"/>
    </source>
</evidence>
<accession>F0V4B2</accession>
<feature type="domain" description="C1q" evidence="6">
    <location>
        <begin position="82"/>
        <end position="215"/>
    </location>
</feature>
<dbReference type="InterPro" id="IPR050822">
    <property type="entry name" value="Cerebellin_Synaptic_Org"/>
</dbReference>
<feature type="chain" id="PRO_5003258757" evidence="5">
    <location>
        <begin position="26"/>
        <end position="215"/>
    </location>
</feature>
<evidence type="ECO:0000256" key="1">
    <source>
        <dbReference type="ARBA" id="ARBA00004613"/>
    </source>
</evidence>
<protein>
    <submittedName>
        <fullName evidence="7">Putative C1q domain containing protein MgC1q75</fullName>
    </submittedName>
</protein>
<dbReference type="AlphaFoldDB" id="F0V4B2"/>
<evidence type="ECO:0000256" key="4">
    <source>
        <dbReference type="SAM" id="Coils"/>
    </source>
</evidence>
<reference evidence="7" key="1">
    <citation type="journal article" date="2011" name="Dev. Comp. Immunol.">
        <title>The C1q domain containing proteins of the Mediterranean mussel Mytilus galloprovincialis: A widespread and diverse family of immune-related molecules.</title>
        <authorList>
            <person name="Gerdol M."/>
            <person name="Manfrin C."/>
            <person name="De Moro G."/>
            <person name="Figueras A."/>
            <person name="Novoa B."/>
            <person name="Venier P."/>
            <person name="Pallavicini A."/>
        </authorList>
    </citation>
    <scope>NUCLEOTIDE SEQUENCE</scope>
</reference>
<dbReference type="SMR" id="F0V4B2"/>
<dbReference type="InterPro" id="IPR001073">
    <property type="entry name" value="C1q_dom"/>
</dbReference>
<dbReference type="PROSITE" id="PS50871">
    <property type="entry name" value="C1Q"/>
    <property type="match status" value="1"/>
</dbReference>
<proteinExistence type="evidence at transcript level"/>
<keyword evidence="3 5" id="KW-0732">Signal</keyword>
<feature type="signal peptide" evidence="5">
    <location>
        <begin position="1"/>
        <end position="25"/>
    </location>
</feature>
<keyword evidence="2" id="KW-0964">Secreted</keyword>
<organism evidence="7">
    <name type="scientific">Mytilus galloprovincialis</name>
    <name type="common">Mediterranean mussel</name>
    <dbReference type="NCBI Taxonomy" id="29158"/>
    <lineage>
        <taxon>Eukaryota</taxon>
        <taxon>Metazoa</taxon>
        <taxon>Spiralia</taxon>
        <taxon>Lophotrochozoa</taxon>
        <taxon>Mollusca</taxon>
        <taxon>Bivalvia</taxon>
        <taxon>Autobranchia</taxon>
        <taxon>Pteriomorphia</taxon>
        <taxon>Mytilida</taxon>
        <taxon>Mytiloidea</taxon>
        <taxon>Mytilidae</taxon>
        <taxon>Mytilinae</taxon>
        <taxon>Mytilus</taxon>
    </lineage>
</organism>
<dbReference type="GO" id="GO:0005576">
    <property type="term" value="C:extracellular region"/>
    <property type="evidence" value="ECO:0007669"/>
    <property type="project" value="UniProtKB-SubCell"/>
</dbReference>